<organism evidence="1 2">
    <name type="scientific">Cichorium intybus</name>
    <name type="common">Chicory</name>
    <dbReference type="NCBI Taxonomy" id="13427"/>
    <lineage>
        <taxon>Eukaryota</taxon>
        <taxon>Viridiplantae</taxon>
        <taxon>Streptophyta</taxon>
        <taxon>Embryophyta</taxon>
        <taxon>Tracheophyta</taxon>
        <taxon>Spermatophyta</taxon>
        <taxon>Magnoliopsida</taxon>
        <taxon>eudicotyledons</taxon>
        <taxon>Gunneridae</taxon>
        <taxon>Pentapetalae</taxon>
        <taxon>asterids</taxon>
        <taxon>campanulids</taxon>
        <taxon>Asterales</taxon>
        <taxon>Asteraceae</taxon>
        <taxon>Cichorioideae</taxon>
        <taxon>Cichorieae</taxon>
        <taxon>Cichoriinae</taxon>
        <taxon>Cichorium</taxon>
    </lineage>
</organism>
<reference evidence="1 2" key="2">
    <citation type="journal article" date="2022" name="Mol. Ecol. Resour.">
        <title>The genomes of chicory, endive, great burdock and yacon provide insights into Asteraceae paleo-polyploidization history and plant inulin production.</title>
        <authorList>
            <person name="Fan W."/>
            <person name="Wang S."/>
            <person name="Wang H."/>
            <person name="Wang A."/>
            <person name="Jiang F."/>
            <person name="Liu H."/>
            <person name="Zhao H."/>
            <person name="Xu D."/>
            <person name="Zhang Y."/>
        </authorList>
    </citation>
    <scope>NUCLEOTIDE SEQUENCE [LARGE SCALE GENOMIC DNA]</scope>
    <source>
        <strain evidence="2">cv. Punajuju</strain>
        <tissue evidence="1">Leaves</tissue>
    </source>
</reference>
<evidence type="ECO:0000313" key="1">
    <source>
        <dbReference type="EMBL" id="KAI3766724.1"/>
    </source>
</evidence>
<reference evidence="2" key="1">
    <citation type="journal article" date="2022" name="Mol. Ecol. Resour.">
        <title>The genomes of chicory, endive, great burdock and yacon provide insights into Asteraceae palaeo-polyploidization history and plant inulin production.</title>
        <authorList>
            <person name="Fan W."/>
            <person name="Wang S."/>
            <person name="Wang H."/>
            <person name="Wang A."/>
            <person name="Jiang F."/>
            <person name="Liu H."/>
            <person name="Zhao H."/>
            <person name="Xu D."/>
            <person name="Zhang Y."/>
        </authorList>
    </citation>
    <scope>NUCLEOTIDE SEQUENCE [LARGE SCALE GENOMIC DNA]</scope>
    <source>
        <strain evidence="2">cv. Punajuju</strain>
    </source>
</reference>
<name>A0ACB9F658_CICIN</name>
<keyword evidence="2" id="KW-1185">Reference proteome</keyword>
<dbReference type="EMBL" id="CM042011">
    <property type="protein sequence ID" value="KAI3766724.1"/>
    <property type="molecule type" value="Genomic_DNA"/>
</dbReference>
<accession>A0ACB9F658</accession>
<proteinExistence type="predicted"/>
<evidence type="ECO:0000313" key="2">
    <source>
        <dbReference type="Proteomes" id="UP001055811"/>
    </source>
</evidence>
<protein>
    <submittedName>
        <fullName evidence="1">Uncharacterized protein</fullName>
    </submittedName>
</protein>
<comment type="caution">
    <text evidence="1">The sequence shown here is derived from an EMBL/GenBank/DDBJ whole genome shotgun (WGS) entry which is preliminary data.</text>
</comment>
<sequence>MNSNGSNSINHSDVLKALSQGVKKTDEAYLDITDQMLDENPELPLIGYCVLVMLMKGEDVYMMNVGDSREVLAQNLNPSLLYSSSSALQI</sequence>
<gene>
    <name evidence="1" type="ORF">L2E82_16794</name>
</gene>
<dbReference type="Proteomes" id="UP001055811">
    <property type="component" value="Linkage Group LG03"/>
</dbReference>